<sequence length="97" mass="10859">MYVVWMALVTRRFVPIRSLDINRVEIVAVYPVLHLVATLVGYVSAMLFGPDGWRVRDIAARHGPVRGPFWRWVAVLNVGGVRPHRTGALTRGPVSRG</sequence>
<protein>
    <submittedName>
        <fullName evidence="2">Uncharacterized protein</fullName>
    </submittedName>
</protein>
<dbReference type="RefSeq" id="WP_256307214.1">
    <property type="nucleotide sequence ID" value="NZ_JANHAW010000002.1"/>
</dbReference>
<proteinExistence type="predicted"/>
<keyword evidence="1" id="KW-0472">Membrane</keyword>
<evidence type="ECO:0000313" key="2">
    <source>
        <dbReference type="EMBL" id="MFD1686743.1"/>
    </source>
</evidence>
<evidence type="ECO:0000313" key="3">
    <source>
        <dbReference type="Proteomes" id="UP001597092"/>
    </source>
</evidence>
<dbReference type="Proteomes" id="UP001597092">
    <property type="component" value="Unassembled WGS sequence"/>
</dbReference>
<dbReference type="EMBL" id="JBHUDP010000006">
    <property type="protein sequence ID" value="MFD1686743.1"/>
    <property type="molecule type" value="Genomic_DNA"/>
</dbReference>
<comment type="caution">
    <text evidence="2">The sequence shown here is derived from an EMBL/GenBank/DDBJ whole genome shotgun (WGS) entry which is preliminary data.</text>
</comment>
<organism evidence="2 3">
    <name type="scientific">Halobellus litoreus</name>
    <dbReference type="NCBI Taxonomy" id="755310"/>
    <lineage>
        <taxon>Archaea</taxon>
        <taxon>Methanobacteriati</taxon>
        <taxon>Methanobacteriota</taxon>
        <taxon>Stenosarchaea group</taxon>
        <taxon>Halobacteria</taxon>
        <taxon>Halobacteriales</taxon>
        <taxon>Haloferacaceae</taxon>
        <taxon>Halobellus</taxon>
    </lineage>
</organism>
<name>A0ABD6E1U9_9EURY</name>
<gene>
    <name evidence="2" type="ORF">ACFSAS_14095</name>
</gene>
<evidence type="ECO:0000256" key="1">
    <source>
        <dbReference type="SAM" id="Phobius"/>
    </source>
</evidence>
<accession>A0ABD6E1U9</accession>
<keyword evidence="1" id="KW-0812">Transmembrane</keyword>
<dbReference type="AlphaFoldDB" id="A0ABD6E1U9"/>
<keyword evidence="3" id="KW-1185">Reference proteome</keyword>
<reference evidence="2 3" key="1">
    <citation type="journal article" date="2019" name="Int. J. Syst. Evol. Microbiol.">
        <title>The Global Catalogue of Microorganisms (GCM) 10K type strain sequencing project: providing services to taxonomists for standard genome sequencing and annotation.</title>
        <authorList>
            <consortium name="The Broad Institute Genomics Platform"/>
            <consortium name="The Broad Institute Genome Sequencing Center for Infectious Disease"/>
            <person name="Wu L."/>
            <person name="Ma J."/>
        </authorList>
    </citation>
    <scope>NUCLEOTIDE SEQUENCE [LARGE SCALE GENOMIC DNA]</scope>
    <source>
        <strain evidence="2 3">CGMCC 1.10387</strain>
    </source>
</reference>
<feature type="transmembrane region" description="Helical" evidence="1">
    <location>
        <begin position="27"/>
        <end position="48"/>
    </location>
</feature>
<keyword evidence="1" id="KW-1133">Transmembrane helix</keyword>